<proteinExistence type="predicted"/>
<organism evidence="1">
    <name type="scientific">Erwinia piriflorinigrans CFBP 5888</name>
    <dbReference type="NCBI Taxonomy" id="1161919"/>
    <lineage>
        <taxon>Bacteria</taxon>
        <taxon>Pseudomonadati</taxon>
        <taxon>Pseudomonadota</taxon>
        <taxon>Gammaproteobacteria</taxon>
        <taxon>Enterobacterales</taxon>
        <taxon>Erwiniaceae</taxon>
        <taxon>Erwinia</taxon>
    </lineage>
</organism>
<accession>V5Z2K2</accession>
<gene>
    <name evidence="1" type="ORF">EPIR_pEPIR37006</name>
</gene>
<protein>
    <submittedName>
        <fullName evidence="1">Uncharacterized protein</fullName>
    </submittedName>
</protein>
<dbReference type="AlphaFoldDB" id="V5Z2K2"/>
<sequence>MREINITAIILHDNFKINIIAENMFKLSATSWSICDEDVF</sequence>
<reference evidence="1" key="1">
    <citation type="journal article" date="2013" name="Syst. Appl. Microbiol.">
        <title>Phylogenetic position and virulence apparatus of the pear flower necrosis pathogen Erwinia piriflorinigrans CFBP 5888T as assessed by comparative genomics.</title>
        <authorList>
            <person name="Smits T.H."/>
            <person name="Rezzonico F."/>
            <person name="Lopez M.M."/>
            <person name="Blom J."/>
            <person name="Goesmann A."/>
            <person name="Frey J.E."/>
            <person name="Duffy B."/>
        </authorList>
    </citation>
    <scope>NUCLEOTIDE SEQUENCE [LARGE SCALE GENOMIC DNA]</scope>
    <source>
        <strain evidence="1">CFBP 5888</strain>
        <plasmid evidence="1">pEPIR37</plasmid>
    </source>
</reference>
<geneLocation type="plasmid" evidence="1">
    <name>pEPIR37</name>
</geneLocation>
<name>V5Z2K2_9GAMM</name>
<evidence type="ECO:0000313" key="1">
    <source>
        <dbReference type="EMBL" id="CCG55383.1"/>
    </source>
</evidence>
<dbReference type="EMBL" id="HE792893">
    <property type="protein sequence ID" value="CCG55383.1"/>
    <property type="molecule type" value="Genomic_DNA"/>
</dbReference>
<keyword evidence="1" id="KW-0614">Plasmid</keyword>